<dbReference type="InterPro" id="IPR045569">
    <property type="entry name" value="Metalloprtase-TldD/E_C"/>
</dbReference>
<dbReference type="SUPFAM" id="SSF111283">
    <property type="entry name" value="Putative modulator of DNA gyrase, PmbA/TldD"/>
    <property type="match status" value="1"/>
</dbReference>
<dbReference type="InterPro" id="IPR036059">
    <property type="entry name" value="TldD/PmbA_sf"/>
</dbReference>
<protein>
    <recommendedName>
        <fullName evidence="1">Metalloprotease TldD/E C-terminal domain-containing protein</fullName>
    </recommendedName>
</protein>
<sequence length="58" mass="6375">MADSRAEFIKGRGSLKSVRLDLGYKVEKGKIVGRLKDIMVSGNAYTMFNQVAALGREV</sequence>
<reference evidence="2" key="1">
    <citation type="journal article" date="2014" name="Front. Microbiol.">
        <title>High frequency of phylogenetically diverse reductive dehalogenase-homologous genes in deep subseafloor sedimentary metagenomes.</title>
        <authorList>
            <person name="Kawai M."/>
            <person name="Futagami T."/>
            <person name="Toyoda A."/>
            <person name="Takaki Y."/>
            <person name="Nishi S."/>
            <person name="Hori S."/>
            <person name="Arai W."/>
            <person name="Tsubouchi T."/>
            <person name="Morono Y."/>
            <person name="Uchiyama I."/>
            <person name="Ito T."/>
            <person name="Fujiyama A."/>
            <person name="Inagaki F."/>
            <person name="Takami H."/>
        </authorList>
    </citation>
    <scope>NUCLEOTIDE SEQUENCE</scope>
    <source>
        <strain evidence="2">Expedition CK06-06</strain>
    </source>
</reference>
<evidence type="ECO:0000259" key="1">
    <source>
        <dbReference type="Pfam" id="PF19289"/>
    </source>
</evidence>
<organism evidence="2">
    <name type="scientific">marine sediment metagenome</name>
    <dbReference type="NCBI Taxonomy" id="412755"/>
    <lineage>
        <taxon>unclassified sequences</taxon>
        <taxon>metagenomes</taxon>
        <taxon>ecological metagenomes</taxon>
    </lineage>
</organism>
<proteinExistence type="predicted"/>
<comment type="caution">
    <text evidence="2">The sequence shown here is derived from an EMBL/GenBank/DDBJ whole genome shotgun (WGS) entry which is preliminary data.</text>
</comment>
<feature type="non-terminal residue" evidence="2">
    <location>
        <position position="58"/>
    </location>
</feature>
<accession>X1F218</accession>
<name>X1F218_9ZZZZ</name>
<dbReference type="Pfam" id="PF19289">
    <property type="entry name" value="PmbA_TldD_3rd"/>
    <property type="match status" value="1"/>
</dbReference>
<gene>
    <name evidence="2" type="ORF">S03H2_18467</name>
</gene>
<dbReference type="AlphaFoldDB" id="X1F218"/>
<dbReference type="GO" id="GO:0006508">
    <property type="term" value="P:proteolysis"/>
    <property type="evidence" value="ECO:0007669"/>
    <property type="project" value="InterPro"/>
</dbReference>
<evidence type="ECO:0000313" key="2">
    <source>
        <dbReference type="EMBL" id="GAH38947.1"/>
    </source>
</evidence>
<dbReference type="EMBL" id="BARU01009584">
    <property type="protein sequence ID" value="GAH38947.1"/>
    <property type="molecule type" value="Genomic_DNA"/>
</dbReference>
<feature type="domain" description="Metalloprotease TldD/E C-terminal" evidence="1">
    <location>
        <begin position="17"/>
        <end position="57"/>
    </location>
</feature>
<dbReference type="GO" id="GO:0008237">
    <property type="term" value="F:metallopeptidase activity"/>
    <property type="evidence" value="ECO:0007669"/>
    <property type="project" value="InterPro"/>
</dbReference>